<dbReference type="InterPro" id="IPR004370">
    <property type="entry name" value="4-OT-like_dom"/>
</dbReference>
<dbReference type="InterPro" id="IPR014347">
    <property type="entry name" value="Tautomerase/MIF_sf"/>
</dbReference>
<dbReference type="RefSeq" id="WP_123200336.1">
    <property type="nucleotide sequence ID" value="NZ_RJMB01000004.1"/>
</dbReference>
<accession>A0A3N0EE48</accession>
<comment type="caution">
    <text evidence="3">The sequence shown here is derived from an EMBL/GenBank/DDBJ whole genome shotgun (WGS) entry which is preliminary data.</text>
</comment>
<reference evidence="3 4" key="1">
    <citation type="submission" date="2018-11" db="EMBL/GenBank/DDBJ databases">
        <title>The genome draft of YIM 96095.</title>
        <authorList>
            <person name="Tang S.-K."/>
            <person name="Chunyu W.-X."/>
            <person name="Feng Y.-Z."/>
        </authorList>
    </citation>
    <scope>NUCLEOTIDE SEQUENCE [LARGE SCALE GENOMIC DNA]</scope>
    <source>
        <strain evidence="3 4">YIM 96095</strain>
    </source>
</reference>
<dbReference type="Proteomes" id="UP000269198">
    <property type="component" value="Unassembled WGS sequence"/>
</dbReference>
<dbReference type="OrthoDB" id="9799841at2"/>
<evidence type="ECO:0000259" key="2">
    <source>
        <dbReference type="Pfam" id="PF01361"/>
    </source>
</evidence>
<evidence type="ECO:0000313" key="4">
    <source>
        <dbReference type="Proteomes" id="UP000269198"/>
    </source>
</evidence>
<dbReference type="AlphaFoldDB" id="A0A3N0EE48"/>
<keyword evidence="4" id="KW-1185">Reference proteome</keyword>
<feature type="domain" description="4-oxalocrotonate tautomerase-like" evidence="2">
    <location>
        <begin position="2"/>
        <end position="64"/>
    </location>
</feature>
<proteinExistence type="predicted"/>
<protein>
    <recommendedName>
        <fullName evidence="2">4-oxalocrotonate tautomerase-like domain-containing protein</fullName>
    </recommendedName>
</protein>
<dbReference type="Gene3D" id="3.30.429.10">
    <property type="entry name" value="Macrophage Migration Inhibitory Factor"/>
    <property type="match status" value="1"/>
</dbReference>
<dbReference type="EMBL" id="RJMB01000004">
    <property type="protein sequence ID" value="RNL86142.1"/>
    <property type="molecule type" value="Genomic_DNA"/>
</dbReference>
<sequence>MPSLRVTIPHGDLSDEQRTALAVRLTDSISAFYREQKQEDVSSFVVAHIHETAPAGYTVGGQLIG</sequence>
<evidence type="ECO:0000256" key="1">
    <source>
        <dbReference type="ARBA" id="ARBA00023235"/>
    </source>
</evidence>
<keyword evidence="1" id="KW-0413">Isomerase</keyword>
<name>A0A3N0EE48_9ACTN</name>
<evidence type="ECO:0000313" key="3">
    <source>
        <dbReference type="EMBL" id="RNL86142.1"/>
    </source>
</evidence>
<gene>
    <name evidence="3" type="ORF">EFW17_06360</name>
</gene>
<organism evidence="3 4">
    <name type="scientific">Halostreptopolyspora alba</name>
    <dbReference type="NCBI Taxonomy" id="2487137"/>
    <lineage>
        <taxon>Bacteria</taxon>
        <taxon>Bacillati</taxon>
        <taxon>Actinomycetota</taxon>
        <taxon>Actinomycetes</taxon>
        <taxon>Streptosporangiales</taxon>
        <taxon>Nocardiopsidaceae</taxon>
        <taxon>Halostreptopolyspora</taxon>
    </lineage>
</organism>
<dbReference type="GO" id="GO:0016853">
    <property type="term" value="F:isomerase activity"/>
    <property type="evidence" value="ECO:0007669"/>
    <property type="project" value="UniProtKB-KW"/>
</dbReference>
<dbReference type="Pfam" id="PF01361">
    <property type="entry name" value="Tautomerase"/>
    <property type="match status" value="1"/>
</dbReference>